<sequence>MEEEGGMHFCALISRPFGFGECLTYDYSSFTEADFDNNANHRLITDPVVPHGLQDQPLPDGPGCSRVGRRFFLMGGLQFSSGASKINLLGLSTALWSFDADASPPAPGLRTRPRPCPSGFSLTLRFCGSMELGRSWPVGVPYDDKLYIFGGLGCSASLEHRRSWIEIYDPLKDTFLQPREVPKYVAHMSPSCYFLWDNTTTNQSLADGKEHRKKTLFMLYDSNHPRLLSYDVEENCWEEFDPNFPGSRVGNCRRNLILWGRDTLFIIDHAARWSIYDLSSKKETGEVQVQGLKLDGLVIHAFCQCSSEDGPLTFFIFMEGASDKETRIREYLPYASVRLVREGKNFIATVTSEALPIKVVIRELQKRLLLDGGGSDKKKREAEAVAVVGGLVPKPNNLCRGPPFRFFRLC</sequence>
<proteinExistence type="predicted"/>
<accession>A0A2I0KZJ0</accession>
<name>A0A2I0KZJ0_PUNGR</name>
<dbReference type="Proteomes" id="UP000233551">
    <property type="component" value="Unassembled WGS sequence"/>
</dbReference>
<gene>
    <name evidence="1" type="ORF">CRG98_005749</name>
</gene>
<comment type="caution">
    <text evidence="1">The sequence shown here is derived from an EMBL/GenBank/DDBJ whole genome shotgun (WGS) entry which is preliminary data.</text>
</comment>
<organism evidence="1 2">
    <name type="scientific">Punica granatum</name>
    <name type="common">Pomegranate</name>
    <dbReference type="NCBI Taxonomy" id="22663"/>
    <lineage>
        <taxon>Eukaryota</taxon>
        <taxon>Viridiplantae</taxon>
        <taxon>Streptophyta</taxon>
        <taxon>Embryophyta</taxon>
        <taxon>Tracheophyta</taxon>
        <taxon>Spermatophyta</taxon>
        <taxon>Magnoliopsida</taxon>
        <taxon>eudicotyledons</taxon>
        <taxon>Gunneridae</taxon>
        <taxon>Pentapetalae</taxon>
        <taxon>rosids</taxon>
        <taxon>malvids</taxon>
        <taxon>Myrtales</taxon>
        <taxon>Lythraceae</taxon>
        <taxon>Punica</taxon>
    </lineage>
</organism>
<dbReference type="InterPro" id="IPR015915">
    <property type="entry name" value="Kelch-typ_b-propeller"/>
</dbReference>
<dbReference type="Gene3D" id="2.120.10.80">
    <property type="entry name" value="Kelch-type beta propeller"/>
    <property type="match status" value="1"/>
</dbReference>
<reference evidence="1 2" key="1">
    <citation type="submission" date="2017-11" db="EMBL/GenBank/DDBJ databases">
        <title>De-novo sequencing of pomegranate (Punica granatum L.) genome.</title>
        <authorList>
            <person name="Akparov Z."/>
            <person name="Amiraslanov A."/>
            <person name="Hajiyeva S."/>
            <person name="Abbasov M."/>
            <person name="Kaur K."/>
            <person name="Hamwieh A."/>
            <person name="Solovyev V."/>
            <person name="Salamov A."/>
            <person name="Braich B."/>
            <person name="Kosarev P."/>
            <person name="Mahmoud A."/>
            <person name="Hajiyev E."/>
            <person name="Babayeva S."/>
            <person name="Izzatullayeva V."/>
            <person name="Mammadov A."/>
            <person name="Mammadov A."/>
            <person name="Sharifova S."/>
            <person name="Ojaghi J."/>
            <person name="Eynullazada K."/>
            <person name="Bayramov B."/>
            <person name="Abdulazimova A."/>
            <person name="Shahmuradov I."/>
        </authorList>
    </citation>
    <scope>NUCLEOTIDE SEQUENCE [LARGE SCALE GENOMIC DNA]</scope>
    <source>
        <strain evidence="2">cv. AG2017</strain>
        <tissue evidence="1">Leaf</tissue>
    </source>
</reference>
<evidence type="ECO:0000313" key="2">
    <source>
        <dbReference type="Proteomes" id="UP000233551"/>
    </source>
</evidence>
<dbReference type="SUPFAM" id="SSF117281">
    <property type="entry name" value="Kelch motif"/>
    <property type="match status" value="1"/>
</dbReference>
<keyword evidence="2" id="KW-1185">Reference proteome</keyword>
<dbReference type="EMBL" id="PGOL01000249">
    <property type="protein sequence ID" value="PKI73879.1"/>
    <property type="molecule type" value="Genomic_DNA"/>
</dbReference>
<dbReference type="AlphaFoldDB" id="A0A2I0KZJ0"/>
<protein>
    <submittedName>
        <fullName evidence="1">Uncharacterized protein</fullName>
    </submittedName>
</protein>
<evidence type="ECO:0000313" key="1">
    <source>
        <dbReference type="EMBL" id="PKI73879.1"/>
    </source>
</evidence>